<dbReference type="PROSITE" id="PS50835">
    <property type="entry name" value="IG_LIKE"/>
    <property type="match status" value="1"/>
</dbReference>
<dbReference type="Pfam" id="PF07238">
    <property type="entry name" value="PilZ"/>
    <property type="match status" value="1"/>
</dbReference>
<feature type="domain" description="Ig-like" evidence="2">
    <location>
        <begin position="66"/>
        <end position="168"/>
    </location>
</feature>
<evidence type="ECO:0000259" key="2">
    <source>
        <dbReference type="PROSITE" id="PS50835"/>
    </source>
</evidence>
<dbReference type="InterPro" id="IPR009875">
    <property type="entry name" value="PilZ_domain"/>
</dbReference>
<comment type="caution">
    <text evidence="3">The sequence shown here is derived from an EMBL/GenBank/DDBJ whole genome shotgun (WGS) entry which is preliminary data.</text>
</comment>
<dbReference type="GO" id="GO:0035438">
    <property type="term" value="F:cyclic-di-GMP binding"/>
    <property type="evidence" value="ECO:0007669"/>
    <property type="project" value="InterPro"/>
</dbReference>
<feature type="compositionally biased region" description="Polar residues" evidence="1">
    <location>
        <begin position="1"/>
        <end position="13"/>
    </location>
</feature>
<sequence length="209" mass="23602">MHSFQPAQTTRPNQMVGGAPRNDQRTFQRVPINMQGRLMLASYEEYECLVTEMSPGDMYVTCLGRPRANERIVAYIDHLGRVEGNVVAVDGRGFSMSINATDRKREKLAAQLTWLANKHELGLPEDRRHDRLTPRSTTSELTLEDGTLYVCRIMDLSLSGAAVDVEARPPIGTPVRLGNMRGRVVRHFMEGVAIEFLSLQSRETLREFL</sequence>
<dbReference type="Gene3D" id="2.40.10.220">
    <property type="entry name" value="predicted glycosyltransferase like domains"/>
    <property type="match status" value="1"/>
</dbReference>
<dbReference type="EMBL" id="BAYX01000001">
    <property type="protein sequence ID" value="GAJ91288.1"/>
    <property type="molecule type" value="Genomic_DNA"/>
</dbReference>
<dbReference type="RefSeq" id="WP_007696155.1">
    <property type="nucleotide sequence ID" value="NZ_BAYX01000001.1"/>
</dbReference>
<dbReference type="AlphaFoldDB" id="A0AA87U6A8"/>
<organism evidence="3 4">
    <name type="scientific">Rhizobium rhizogenes NBRC 13257</name>
    <dbReference type="NCBI Taxonomy" id="1220581"/>
    <lineage>
        <taxon>Bacteria</taxon>
        <taxon>Pseudomonadati</taxon>
        <taxon>Pseudomonadota</taxon>
        <taxon>Alphaproteobacteria</taxon>
        <taxon>Hyphomicrobiales</taxon>
        <taxon>Rhizobiaceae</taxon>
        <taxon>Rhizobium/Agrobacterium group</taxon>
        <taxon>Rhizobium</taxon>
    </lineage>
</organism>
<name>A0AA87U6A8_RHIRH</name>
<evidence type="ECO:0000313" key="4">
    <source>
        <dbReference type="Proteomes" id="UP000026941"/>
    </source>
</evidence>
<dbReference type="GeneID" id="86848523"/>
<proteinExistence type="predicted"/>
<evidence type="ECO:0000313" key="3">
    <source>
        <dbReference type="EMBL" id="GAJ91288.1"/>
    </source>
</evidence>
<dbReference type="SUPFAM" id="SSF141371">
    <property type="entry name" value="PilZ domain-like"/>
    <property type="match status" value="1"/>
</dbReference>
<reference evidence="3 4" key="1">
    <citation type="submission" date="2014-05" db="EMBL/GenBank/DDBJ databases">
        <title>Whole genome shotgun sequence of Rhizobium rhizogenes NBRC 13257.</title>
        <authorList>
            <person name="Katano-Makiyama Y."/>
            <person name="Hosoyama A."/>
            <person name="Hashimoto M."/>
            <person name="Hosoyama Y."/>
            <person name="Noguchi M."/>
            <person name="Tsuchikane K."/>
            <person name="Kimura A."/>
            <person name="Ohji S."/>
            <person name="Ichikawa N."/>
            <person name="Yamazoe A."/>
            <person name="Fujita N."/>
        </authorList>
    </citation>
    <scope>NUCLEOTIDE SEQUENCE [LARGE SCALE GENOMIC DNA]</scope>
    <source>
        <strain evidence="3 4">NBRC 13257</strain>
    </source>
</reference>
<gene>
    <name evidence="3" type="ORF">RRH01S_01_07620</name>
</gene>
<protein>
    <recommendedName>
        <fullName evidence="2">Ig-like domain-containing protein</fullName>
    </recommendedName>
</protein>
<accession>A0AA87U6A8</accession>
<dbReference type="Proteomes" id="UP000026941">
    <property type="component" value="Unassembled WGS sequence"/>
</dbReference>
<feature type="region of interest" description="Disordered" evidence="1">
    <location>
        <begin position="1"/>
        <end position="25"/>
    </location>
</feature>
<evidence type="ECO:0000256" key="1">
    <source>
        <dbReference type="SAM" id="MobiDB-lite"/>
    </source>
</evidence>
<dbReference type="InterPro" id="IPR007110">
    <property type="entry name" value="Ig-like_dom"/>
</dbReference>